<dbReference type="PANTHER" id="PTHR43884">
    <property type="entry name" value="ACYL-COA DEHYDROGENASE"/>
    <property type="match status" value="1"/>
</dbReference>
<sequence>MRGRPDMDADTLNELRLTLRRVFAAGADPSVVNKDLADLGWDDARHDDPARTDVAFFEEQGRALAASDVLNTSLCEALGVDVGTGVTIPVRARSGDLAILLTDVIPEKLVVGDLRSAVFLTKSDIDPHDIGPHGIGLLDTTLGARRVVLRADASGRPVDGAAWSAALTAARRSLASELVGVGLEALALAITYVSQRTQFGRPIGSFQAVRHRLAEAHVHLTAAQELVGAAWNSGDADDACLAKAAAGRAADHTMRTAMQVFGAIGLTWEHKLHGYVRRAASLDALAGESGFLEERLGRRLVDGAITP</sequence>
<gene>
    <name evidence="5" type="ordered locus">FRAAL2620</name>
</gene>
<dbReference type="STRING" id="326424.FRAAL2620"/>
<keyword evidence="3" id="KW-0560">Oxidoreductase</keyword>
<dbReference type="PANTHER" id="PTHR43884:SF20">
    <property type="entry name" value="ACYL-COA DEHYDROGENASE FADE28"/>
    <property type="match status" value="1"/>
</dbReference>
<protein>
    <recommendedName>
        <fullName evidence="4">Acyl-CoA dehydrogenase/oxidase C-terminal domain-containing protein</fullName>
    </recommendedName>
</protein>
<feature type="domain" description="Acyl-CoA dehydrogenase/oxidase C-terminal" evidence="4">
    <location>
        <begin position="165"/>
        <end position="300"/>
    </location>
</feature>
<accession>Q0RMI4</accession>
<evidence type="ECO:0000259" key="4">
    <source>
        <dbReference type="Pfam" id="PF00441"/>
    </source>
</evidence>
<proteinExistence type="predicted"/>
<evidence type="ECO:0000313" key="6">
    <source>
        <dbReference type="Proteomes" id="UP000000657"/>
    </source>
</evidence>
<dbReference type="Proteomes" id="UP000000657">
    <property type="component" value="Chromosome"/>
</dbReference>
<reference evidence="5 6" key="1">
    <citation type="journal article" date="2007" name="Genome Res.">
        <title>Genome characteristics of facultatively symbiotic Frankia sp. strains reflect host range and host plant biogeography.</title>
        <authorList>
            <person name="Normand P."/>
            <person name="Lapierre P."/>
            <person name="Tisa L.S."/>
            <person name="Gogarten J.P."/>
            <person name="Alloisio N."/>
            <person name="Bagnarol E."/>
            <person name="Bassi C.A."/>
            <person name="Berry A.M."/>
            <person name="Bickhart D.M."/>
            <person name="Choisne N."/>
            <person name="Couloux A."/>
            <person name="Cournoyer B."/>
            <person name="Cruveiller S."/>
            <person name="Daubin V."/>
            <person name="Demange N."/>
            <person name="Francino M.P."/>
            <person name="Goltsman E."/>
            <person name="Huang Y."/>
            <person name="Kopp O.R."/>
            <person name="Labarre L."/>
            <person name="Lapidus A."/>
            <person name="Lavire C."/>
            <person name="Marechal J."/>
            <person name="Martinez M."/>
            <person name="Mastronunzio J.E."/>
            <person name="Mullin B.C."/>
            <person name="Niemann J."/>
            <person name="Pujic P."/>
            <person name="Rawnsley T."/>
            <person name="Rouy Z."/>
            <person name="Schenowitz C."/>
            <person name="Sellstedt A."/>
            <person name="Tavares F."/>
            <person name="Tomkins J.P."/>
            <person name="Vallenet D."/>
            <person name="Valverde C."/>
            <person name="Wall L.G."/>
            <person name="Wang Y."/>
            <person name="Medigue C."/>
            <person name="Benson D.R."/>
        </authorList>
    </citation>
    <scope>NUCLEOTIDE SEQUENCE [LARGE SCALE GENOMIC DNA]</scope>
    <source>
        <strain evidence="6">DSM 45986 / CECT 9034 / ACN14a</strain>
    </source>
</reference>
<organism evidence="5 6">
    <name type="scientific">Frankia alni (strain DSM 45986 / CECT 9034 / ACN14a)</name>
    <dbReference type="NCBI Taxonomy" id="326424"/>
    <lineage>
        <taxon>Bacteria</taxon>
        <taxon>Bacillati</taxon>
        <taxon>Actinomycetota</taxon>
        <taxon>Actinomycetes</taxon>
        <taxon>Frankiales</taxon>
        <taxon>Frankiaceae</taxon>
        <taxon>Frankia</taxon>
    </lineage>
</organism>
<dbReference type="InterPro" id="IPR009075">
    <property type="entry name" value="AcylCo_DH/oxidase_C"/>
</dbReference>
<keyword evidence="1" id="KW-0285">Flavoprotein</keyword>
<dbReference type="Gene3D" id="1.20.140.10">
    <property type="entry name" value="Butyryl-CoA Dehydrogenase, subunit A, domain 3"/>
    <property type="match status" value="1"/>
</dbReference>
<dbReference type="KEGG" id="fal:FRAAL2620"/>
<dbReference type="HOGENOM" id="CLU_074085_0_0_11"/>
<dbReference type="InterPro" id="IPR036250">
    <property type="entry name" value="AcylCo_DH-like_C"/>
</dbReference>
<evidence type="ECO:0000256" key="2">
    <source>
        <dbReference type="ARBA" id="ARBA00022827"/>
    </source>
</evidence>
<evidence type="ECO:0000256" key="1">
    <source>
        <dbReference type="ARBA" id="ARBA00022630"/>
    </source>
</evidence>
<dbReference type="Pfam" id="PF00441">
    <property type="entry name" value="Acyl-CoA_dh_1"/>
    <property type="match status" value="1"/>
</dbReference>
<evidence type="ECO:0000256" key="3">
    <source>
        <dbReference type="ARBA" id="ARBA00023002"/>
    </source>
</evidence>
<dbReference type="AlphaFoldDB" id="Q0RMI4"/>
<dbReference type="EMBL" id="CT573213">
    <property type="protein sequence ID" value="CAJ61267.1"/>
    <property type="molecule type" value="Genomic_DNA"/>
</dbReference>
<dbReference type="eggNOG" id="COG1960">
    <property type="taxonomic scope" value="Bacteria"/>
</dbReference>
<dbReference type="GO" id="GO:0003995">
    <property type="term" value="F:acyl-CoA dehydrogenase activity"/>
    <property type="evidence" value="ECO:0007669"/>
    <property type="project" value="TreeGrafter"/>
</dbReference>
<dbReference type="SUPFAM" id="SSF47203">
    <property type="entry name" value="Acyl-CoA dehydrogenase C-terminal domain-like"/>
    <property type="match status" value="1"/>
</dbReference>
<name>Q0RMI4_FRAAA</name>
<evidence type="ECO:0000313" key="5">
    <source>
        <dbReference type="EMBL" id="CAJ61267.1"/>
    </source>
</evidence>
<keyword evidence="2" id="KW-0274">FAD</keyword>
<keyword evidence="6" id="KW-1185">Reference proteome</keyword>